<dbReference type="Proteomes" id="UP000887565">
    <property type="component" value="Unplaced"/>
</dbReference>
<accession>A0A915I2W0</accession>
<organism evidence="2 3">
    <name type="scientific">Romanomermis culicivorax</name>
    <name type="common">Nematode worm</name>
    <dbReference type="NCBI Taxonomy" id="13658"/>
    <lineage>
        <taxon>Eukaryota</taxon>
        <taxon>Metazoa</taxon>
        <taxon>Ecdysozoa</taxon>
        <taxon>Nematoda</taxon>
        <taxon>Enoplea</taxon>
        <taxon>Dorylaimia</taxon>
        <taxon>Mermithida</taxon>
        <taxon>Mermithoidea</taxon>
        <taxon>Mermithidae</taxon>
        <taxon>Romanomermis</taxon>
    </lineage>
</organism>
<evidence type="ECO:0000313" key="3">
    <source>
        <dbReference type="WBParaSite" id="nRc.2.0.1.t07789-RA"/>
    </source>
</evidence>
<reference evidence="3" key="1">
    <citation type="submission" date="2022-11" db="UniProtKB">
        <authorList>
            <consortium name="WormBaseParasite"/>
        </authorList>
    </citation>
    <scope>IDENTIFICATION</scope>
</reference>
<name>A0A915I2W0_ROMCU</name>
<feature type="compositionally biased region" description="Polar residues" evidence="1">
    <location>
        <begin position="48"/>
        <end position="67"/>
    </location>
</feature>
<dbReference type="AlphaFoldDB" id="A0A915I2W0"/>
<proteinExistence type="predicted"/>
<protein>
    <submittedName>
        <fullName evidence="3">Uncharacterized protein</fullName>
    </submittedName>
</protein>
<evidence type="ECO:0000256" key="1">
    <source>
        <dbReference type="SAM" id="MobiDB-lite"/>
    </source>
</evidence>
<keyword evidence="2" id="KW-1185">Reference proteome</keyword>
<evidence type="ECO:0000313" key="2">
    <source>
        <dbReference type="Proteomes" id="UP000887565"/>
    </source>
</evidence>
<dbReference type="WBParaSite" id="nRc.2.0.1.t07789-RA">
    <property type="protein sequence ID" value="nRc.2.0.1.t07789-RA"/>
    <property type="gene ID" value="nRc.2.0.1.g07789"/>
</dbReference>
<sequence>MDQKNNKRCVVYWNNYGNQISQIKNKFEASTDIRCIQNVTHSKEDQPETMQQPSQEETMQVKATQTAPCLDKDETDHSNVNCL</sequence>
<feature type="region of interest" description="Disordered" evidence="1">
    <location>
        <begin position="38"/>
        <end position="83"/>
    </location>
</feature>